<dbReference type="Proteomes" id="UP000033612">
    <property type="component" value="Unassembled WGS sequence"/>
</dbReference>
<dbReference type="AlphaFoldDB" id="A0A0F4LML3"/>
<sequence>MTDSCVVQISSYIYPIDKFGKIGRVHSIFAHSLNIQVGLRLINISCFDNYLSCFGINISEKNLKSVIQSVTENNIVKFLDNYIIFYTQDGIKRVDIRNSNIIKLKIKPLNYFPEKGLKKTLKALNKYKVDQKIGIPSDDLLSEFSNEMTTFKDLNPEQIVTWLLGRGKGLTPSGDDILCGYIFILLLVDKANTYLASFVKQIRNNLKLTTDVSKAYLICVTQGYVNSKVYQLYKSFKNHNFKDIDSELNSILEIGHTSGKDLSYGIKLGILASLNTP</sequence>
<dbReference type="PATRIC" id="fig|1218506.3.peg.218"/>
<dbReference type="STRING" id="1218506.JF75_01800"/>
<gene>
    <name evidence="1" type="ORF">JF75_01800</name>
</gene>
<name>A0A0F4LML3_9LACO</name>
<evidence type="ECO:0000313" key="2">
    <source>
        <dbReference type="Proteomes" id="UP000033612"/>
    </source>
</evidence>
<organism evidence="1 2">
    <name type="scientific">Lactobacillus kimbladii</name>
    <dbReference type="NCBI Taxonomy" id="1218506"/>
    <lineage>
        <taxon>Bacteria</taxon>
        <taxon>Bacillati</taxon>
        <taxon>Bacillota</taxon>
        <taxon>Bacilli</taxon>
        <taxon>Lactobacillales</taxon>
        <taxon>Lactobacillaceae</taxon>
        <taxon>Lactobacillus</taxon>
    </lineage>
</organism>
<dbReference type="HOGENOM" id="CLU_072005_1_0_9"/>
<evidence type="ECO:0000313" key="1">
    <source>
        <dbReference type="EMBL" id="KJY59830.1"/>
    </source>
</evidence>
<comment type="caution">
    <text evidence="1">The sequence shown here is derived from an EMBL/GenBank/DDBJ whole genome shotgun (WGS) entry which is preliminary data.</text>
</comment>
<proteinExistence type="predicted"/>
<reference evidence="1 2" key="1">
    <citation type="submission" date="2015-01" db="EMBL/GenBank/DDBJ databases">
        <title>Comparative genomics of the lactic acid bacteria isolated from the honey bee gut.</title>
        <authorList>
            <person name="Ellegaard K.M."/>
            <person name="Tamarit D."/>
            <person name="Javelind E."/>
            <person name="Olofsson T."/>
            <person name="Andersson S.G."/>
            <person name="Vasquez A."/>
        </authorList>
    </citation>
    <scope>NUCLEOTIDE SEQUENCE [LARGE SCALE GENOMIC DNA]</scope>
    <source>
        <strain evidence="1 2">Hma2</strain>
    </source>
</reference>
<dbReference type="Pfam" id="PF11392">
    <property type="entry name" value="AllH"/>
    <property type="match status" value="1"/>
</dbReference>
<evidence type="ECO:0008006" key="3">
    <source>
        <dbReference type="Google" id="ProtNLM"/>
    </source>
</evidence>
<accession>A0A0F4LML3</accession>
<dbReference type="InterPro" id="IPR021530">
    <property type="entry name" value="AllH-like"/>
</dbReference>
<protein>
    <recommendedName>
        <fullName evidence="3">DUF2877 domain-containing protein</fullName>
    </recommendedName>
</protein>
<keyword evidence="2" id="KW-1185">Reference proteome</keyword>
<dbReference type="EMBL" id="JXLH01000003">
    <property type="protein sequence ID" value="KJY59830.1"/>
    <property type="molecule type" value="Genomic_DNA"/>
</dbReference>